<evidence type="ECO:0000313" key="14">
    <source>
        <dbReference type="Proteomes" id="UP000042958"/>
    </source>
</evidence>
<organism evidence="12 14">
    <name type="scientific">Penicillium brasilianum</name>
    <dbReference type="NCBI Taxonomy" id="104259"/>
    <lineage>
        <taxon>Eukaryota</taxon>
        <taxon>Fungi</taxon>
        <taxon>Dikarya</taxon>
        <taxon>Ascomycota</taxon>
        <taxon>Pezizomycotina</taxon>
        <taxon>Eurotiomycetes</taxon>
        <taxon>Eurotiomycetidae</taxon>
        <taxon>Eurotiales</taxon>
        <taxon>Aspergillaceae</taxon>
        <taxon>Penicillium</taxon>
    </lineage>
</organism>
<reference evidence="15" key="4">
    <citation type="submission" date="2015-09" db="EMBL/GenBank/DDBJ databases">
        <authorList>
            <person name="Fill T.P."/>
            <person name="Baretta J.F."/>
            <person name="de Almeida L.G."/>
            <person name="Rocha M."/>
            <person name="de Souza D.H."/>
            <person name="Malavazi I."/>
            <person name="Cerdeira L.T."/>
            <person name="Hong H."/>
            <person name="Samborskyy M."/>
            <person name="de Vasconcelos A.T."/>
            <person name="Leadlay P."/>
            <person name="Rodrigues-Filho E."/>
        </authorList>
    </citation>
    <scope>NUCLEOTIDE SEQUENCE [LARGE SCALE GENOMIC DNA]</scope>
    <source>
        <strain evidence="15">LaBioMMi 136</strain>
    </source>
</reference>
<feature type="binding site" evidence="9">
    <location>
        <position position="47"/>
    </location>
    <ligand>
        <name>Zn(2+)</name>
        <dbReference type="ChEBI" id="CHEBI:29105"/>
    </ligand>
</feature>
<dbReference type="Proteomes" id="UP000190744">
    <property type="component" value="Unassembled WGS sequence"/>
</dbReference>
<evidence type="ECO:0000256" key="5">
    <source>
        <dbReference type="ARBA" id="ARBA00022833"/>
    </source>
</evidence>
<dbReference type="CDD" id="cd00883">
    <property type="entry name" value="beta_CA_cladeA"/>
    <property type="match status" value="1"/>
</dbReference>
<dbReference type="Gene3D" id="3.40.1050.10">
    <property type="entry name" value="Carbonic anhydrase"/>
    <property type="match status" value="1"/>
</dbReference>
<dbReference type="PANTHER" id="PTHR11002:SF51">
    <property type="entry name" value="CARBONIC ANHYDRASE"/>
    <property type="match status" value="1"/>
</dbReference>
<feature type="coiled-coil region" evidence="11">
    <location>
        <begin position="125"/>
        <end position="152"/>
    </location>
</feature>
<dbReference type="FunFam" id="3.40.1050.10:FF:000001">
    <property type="entry name" value="Carbonic anhydrase"/>
    <property type="match status" value="1"/>
</dbReference>
<comment type="function">
    <text evidence="10">Reversible hydration of carbon dioxide.</text>
</comment>
<dbReference type="GO" id="GO:0034599">
    <property type="term" value="P:cellular response to oxidative stress"/>
    <property type="evidence" value="ECO:0007669"/>
    <property type="project" value="TreeGrafter"/>
</dbReference>
<evidence type="ECO:0000256" key="3">
    <source>
        <dbReference type="ARBA" id="ARBA00014628"/>
    </source>
</evidence>
<keyword evidence="14" id="KW-1185">Reference proteome</keyword>
<sequence>MSQQTPPSIKTIFENNQKWVSTKKDEDPAFFEKLAAGQTPDYLYIGCSDSRVPANEIMGLEAGEVFVHRNIANLVPNIDLNVMSVVNYAVRHLGVKHIIVCGHYNCGGVKAALTPTDLGLLNPWLRNIRDVYRLHEKELDQIEDENKRYNRLVELNVIESCRNVIKTAAVQQSYRDNKYPIVHGWVFDLRDGLLRDLHIDFENMLQDVMKIYHLSPGSGHSETSGGA</sequence>
<dbReference type="STRING" id="104259.A0A0F7TNI0"/>
<evidence type="ECO:0000256" key="8">
    <source>
        <dbReference type="ARBA" id="ARBA00048348"/>
    </source>
</evidence>
<dbReference type="EMBL" id="LJBN01000046">
    <property type="protein sequence ID" value="OOQ90674.1"/>
    <property type="molecule type" value="Genomic_DNA"/>
</dbReference>
<comment type="similarity">
    <text evidence="1 10">Belongs to the beta-class carbonic anhydrase family.</text>
</comment>
<dbReference type="InterPro" id="IPR001765">
    <property type="entry name" value="Carbonic_anhydrase"/>
</dbReference>
<comment type="catalytic activity">
    <reaction evidence="8 10">
        <text>hydrogencarbonate + H(+) = CO2 + H2O</text>
        <dbReference type="Rhea" id="RHEA:10748"/>
        <dbReference type="ChEBI" id="CHEBI:15377"/>
        <dbReference type="ChEBI" id="CHEBI:15378"/>
        <dbReference type="ChEBI" id="CHEBI:16526"/>
        <dbReference type="ChEBI" id="CHEBI:17544"/>
        <dbReference type="EC" id="4.2.1.1"/>
    </reaction>
</comment>
<evidence type="ECO:0000256" key="6">
    <source>
        <dbReference type="ARBA" id="ARBA00023239"/>
    </source>
</evidence>
<evidence type="ECO:0000313" key="12">
    <source>
        <dbReference type="EMBL" id="CEJ56945.1"/>
    </source>
</evidence>
<keyword evidence="4 9" id="KW-0479">Metal-binding</keyword>
<evidence type="ECO:0000313" key="15">
    <source>
        <dbReference type="Proteomes" id="UP000190744"/>
    </source>
</evidence>
<evidence type="ECO:0000256" key="4">
    <source>
        <dbReference type="ARBA" id="ARBA00022723"/>
    </source>
</evidence>
<dbReference type="InterPro" id="IPR015892">
    <property type="entry name" value="Carbonic_anhydrase_CS"/>
</dbReference>
<dbReference type="EC" id="4.2.1.1" evidence="2 10"/>
<feature type="binding site" evidence="9">
    <location>
        <position position="103"/>
    </location>
    <ligand>
        <name>Zn(2+)</name>
        <dbReference type="ChEBI" id="CHEBI:29105"/>
    </ligand>
</feature>
<dbReference type="SMART" id="SM00947">
    <property type="entry name" value="Pro_CA"/>
    <property type="match status" value="1"/>
</dbReference>
<dbReference type="SUPFAM" id="SSF53056">
    <property type="entry name" value="beta-carbonic anhydrase, cab"/>
    <property type="match status" value="1"/>
</dbReference>
<name>A0A0F7TNI0_PENBI</name>
<evidence type="ECO:0000256" key="9">
    <source>
        <dbReference type="PIRSR" id="PIRSR601765-1"/>
    </source>
</evidence>
<evidence type="ECO:0000256" key="1">
    <source>
        <dbReference type="ARBA" id="ARBA00006217"/>
    </source>
</evidence>
<accession>A0A0F7TNI0</accession>
<dbReference type="GO" id="GO:0015976">
    <property type="term" value="P:carbon utilization"/>
    <property type="evidence" value="ECO:0007669"/>
    <property type="project" value="InterPro"/>
</dbReference>
<dbReference type="GO" id="GO:0008270">
    <property type="term" value="F:zinc ion binding"/>
    <property type="evidence" value="ECO:0007669"/>
    <property type="project" value="UniProtKB-UniRule"/>
</dbReference>
<dbReference type="PANTHER" id="PTHR11002">
    <property type="entry name" value="CARBONIC ANHYDRASE"/>
    <property type="match status" value="1"/>
</dbReference>
<protein>
    <recommendedName>
        <fullName evidence="3 10">Carbonic anhydrase</fullName>
        <ecNumber evidence="2 10">4.2.1.1</ecNumber>
    </recommendedName>
    <alternativeName>
        <fullName evidence="7 10">Carbonate dehydratase</fullName>
    </alternativeName>
</protein>
<reference evidence="14" key="2">
    <citation type="journal article" date="2015" name="Genome Announc.">
        <title>Draft genome sequence of the fungus Penicillium brasilianum MG11.</title>
        <authorList>
            <person name="Horn F."/>
            <person name="Linde J."/>
            <person name="Mattern D.J."/>
            <person name="Walther G."/>
            <person name="Guthke R."/>
            <person name="Brakhage A.A."/>
            <person name="Valiante V."/>
        </authorList>
    </citation>
    <scope>NUCLEOTIDE SEQUENCE [LARGE SCALE GENOMIC DNA]</scope>
    <source>
        <strain evidence="14">MG11</strain>
    </source>
</reference>
<dbReference type="InterPro" id="IPR036874">
    <property type="entry name" value="Carbonic_anhydrase_sf"/>
</dbReference>
<evidence type="ECO:0000256" key="2">
    <source>
        <dbReference type="ARBA" id="ARBA00012925"/>
    </source>
</evidence>
<dbReference type="Proteomes" id="UP000042958">
    <property type="component" value="Unassembled WGS sequence"/>
</dbReference>
<dbReference type="Pfam" id="PF00484">
    <property type="entry name" value="Pro_CA"/>
    <property type="match status" value="1"/>
</dbReference>
<keyword evidence="5 9" id="KW-0862">Zinc</keyword>
<feature type="binding site" evidence="9">
    <location>
        <position position="49"/>
    </location>
    <ligand>
        <name>Zn(2+)</name>
        <dbReference type="ChEBI" id="CHEBI:29105"/>
    </ligand>
</feature>
<reference evidence="12" key="1">
    <citation type="submission" date="2014-11" db="EMBL/GenBank/DDBJ databases">
        <authorList>
            <person name="Zhu J."/>
            <person name="Qi W."/>
            <person name="Song R."/>
        </authorList>
    </citation>
    <scope>NUCLEOTIDE SEQUENCE [LARGE SCALE GENOMIC DNA]</scope>
</reference>
<evidence type="ECO:0000256" key="10">
    <source>
        <dbReference type="RuleBase" id="RU003956"/>
    </source>
</evidence>
<gene>
    <name evidence="13" type="ORF">PEBR_03181</name>
    <name evidence="12" type="ORF">PMG11_05656</name>
</gene>
<evidence type="ECO:0000256" key="11">
    <source>
        <dbReference type="SAM" id="Coils"/>
    </source>
</evidence>
<dbReference type="AlphaFoldDB" id="A0A0F7TNI0"/>
<keyword evidence="11" id="KW-0175">Coiled coil</keyword>
<comment type="cofactor">
    <cofactor evidence="9">
        <name>Zn(2+)</name>
        <dbReference type="ChEBI" id="CHEBI:29105"/>
    </cofactor>
    <text evidence="9">Binds 1 zinc ion per subunit.</text>
</comment>
<dbReference type="GO" id="GO:0004089">
    <property type="term" value="F:carbonate dehydratase activity"/>
    <property type="evidence" value="ECO:0007669"/>
    <property type="project" value="UniProtKB-UniRule"/>
</dbReference>
<feature type="binding site" evidence="9">
    <location>
        <position position="106"/>
    </location>
    <ligand>
        <name>Zn(2+)</name>
        <dbReference type="ChEBI" id="CHEBI:29105"/>
    </ligand>
</feature>
<evidence type="ECO:0000256" key="7">
    <source>
        <dbReference type="ARBA" id="ARBA00031969"/>
    </source>
</evidence>
<dbReference type="PROSITE" id="PS00704">
    <property type="entry name" value="PROK_CO2_ANHYDRASE_1"/>
    <property type="match status" value="1"/>
</dbReference>
<dbReference type="GO" id="GO:0071244">
    <property type="term" value="P:cellular response to carbon dioxide"/>
    <property type="evidence" value="ECO:0007669"/>
    <property type="project" value="TreeGrafter"/>
</dbReference>
<evidence type="ECO:0000313" key="13">
    <source>
        <dbReference type="EMBL" id="OOQ90674.1"/>
    </source>
</evidence>
<dbReference type="GO" id="GO:0005737">
    <property type="term" value="C:cytoplasm"/>
    <property type="evidence" value="ECO:0007669"/>
    <property type="project" value="TreeGrafter"/>
</dbReference>
<dbReference type="OrthoDB" id="10248475at2759"/>
<reference evidence="13" key="3">
    <citation type="submission" date="2015-09" db="EMBL/GenBank/DDBJ databases">
        <authorList>
            <person name="Jackson K.R."/>
            <person name="Lunt B.L."/>
            <person name="Fisher J.N.B."/>
            <person name="Gardner A.V."/>
            <person name="Bailey M.E."/>
            <person name="Deus L.M."/>
            <person name="Earl A.S."/>
            <person name="Gibby P.D."/>
            <person name="Hartmann K.A."/>
            <person name="Liu J.E."/>
            <person name="Manci A.M."/>
            <person name="Nielsen D.A."/>
            <person name="Solomon M.B."/>
            <person name="Breakwell D.P."/>
            <person name="Burnett S.H."/>
            <person name="Grose J.H."/>
        </authorList>
    </citation>
    <scope>NUCLEOTIDE SEQUENCE [LARGE SCALE GENOMIC DNA]</scope>
    <source>
        <strain evidence="13">LaBioMMi 136</strain>
    </source>
</reference>
<proteinExistence type="inferred from homology"/>
<dbReference type="EMBL" id="CDHK01000005">
    <property type="protein sequence ID" value="CEJ56945.1"/>
    <property type="molecule type" value="Genomic_DNA"/>
</dbReference>
<keyword evidence="6 10" id="KW-0456">Lyase</keyword>